<evidence type="ECO:0000313" key="8">
    <source>
        <dbReference type="EMBL" id="MDR7154783.1"/>
    </source>
</evidence>
<reference evidence="8 9" key="1">
    <citation type="submission" date="2023-07" db="EMBL/GenBank/DDBJ databases">
        <title>Sorghum-associated microbial communities from plants grown in Nebraska, USA.</title>
        <authorList>
            <person name="Schachtman D."/>
        </authorList>
    </citation>
    <scope>NUCLEOTIDE SEQUENCE [LARGE SCALE GENOMIC DNA]</scope>
    <source>
        <strain evidence="8 9">4256</strain>
    </source>
</reference>
<dbReference type="PANTHER" id="PTHR33567:SF3">
    <property type="entry name" value="CHROMATE ION TRANSPORTER (EUROFUNG)"/>
    <property type="match status" value="1"/>
</dbReference>
<protein>
    <submittedName>
        <fullName evidence="8">Chromate transport protein ChrA</fullName>
    </submittedName>
</protein>
<dbReference type="InterPro" id="IPR003370">
    <property type="entry name" value="Chromate_transpt"/>
</dbReference>
<feature type="transmembrane region" description="Helical" evidence="7">
    <location>
        <begin position="250"/>
        <end position="267"/>
    </location>
</feature>
<dbReference type="Proteomes" id="UP001267638">
    <property type="component" value="Unassembled WGS sequence"/>
</dbReference>
<evidence type="ECO:0000256" key="4">
    <source>
        <dbReference type="ARBA" id="ARBA00022692"/>
    </source>
</evidence>
<keyword evidence="3" id="KW-1003">Cell membrane</keyword>
<feature type="transmembrane region" description="Helical" evidence="7">
    <location>
        <begin position="141"/>
        <end position="165"/>
    </location>
</feature>
<keyword evidence="5 7" id="KW-1133">Transmembrane helix</keyword>
<keyword evidence="9" id="KW-1185">Reference proteome</keyword>
<evidence type="ECO:0000256" key="3">
    <source>
        <dbReference type="ARBA" id="ARBA00022475"/>
    </source>
</evidence>
<comment type="caution">
    <text evidence="8">The sequence shown here is derived from an EMBL/GenBank/DDBJ whole genome shotgun (WGS) entry which is preliminary data.</text>
</comment>
<evidence type="ECO:0000256" key="1">
    <source>
        <dbReference type="ARBA" id="ARBA00004651"/>
    </source>
</evidence>
<organism evidence="8 9">
    <name type="scientific">Sphingobium xenophagum</name>
    <dbReference type="NCBI Taxonomy" id="121428"/>
    <lineage>
        <taxon>Bacteria</taxon>
        <taxon>Pseudomonadati</taxon>
        <taxon>Pseudomonadota</taxon>
        <taxon>Alphaproteobacteria</taxon>
        <taxon>Sphingomonadales</taxon>
        <taxon>Sphingomonadaceae</taxon>
        <taxon>Sphingobium</taxon>
    </lineage>
</organism>
<gene>
    <name evidence="8" type="ORF">J2W40_001598</name>
</gene>
<keyword evidence="4 7" id="KW-0812">Transmembrane</keyword>
<evidence type="ECO:0000313" key="9">
    <source>
        <dbReference type="Proteomes" id="UP001267638"/>
    </source>
</evidence>
<keyword evidence="6 7" id="KW-0472">Membrane</keyword>
<name>A0ABU1WZP7_SPHXE</name>
<evidence type="ECO:0000256" key="6">
    <source>
        <dbReference type="ARBA" id="ARBA00023136"/>
    </source>
</evidence>
<accession>A0ABU1WZP7</accession>
<dbReference type="PANTHER" id="PTHR33567">
    <property type="entry name" value="CHROMATE ION TRANSPORTER (EUROFUNG)"/>
    <property type="match status" value="1"/>
</dbReference>
<sequence length="268" mass="28759">MARSFTVSLKSRVSAISLHSAFSFGRLADLVFIQQHRSLIDIGLLPFFRPTYEQDDKLMPFLGEIESIARSPVDPIFSEAAAYAVLAYVAQEAVGTFGWLQPGEMLDGLGMAETTPGPLIMVTQFVGFLAAFRDSGTLPPLLAATLGAILTTWITFVPCFLWIFAGAPFIERLRGNTALSAALTAITAAVVGVIFNLAIWFAIHTLFGQTMLVRSWTGTFDVPILRSVNLVAVVLALAAAIAIFRFRLGVLTVLGGCAALGAVYKLAL</sequence>
<feature type="transmembrane region" description="Helical" evidence="7">
    <location>
        <begin position="177"/>
        <end position="203"/>
    </location>
</feature>
<comment type="subcellular location">
    <subcellularLocation>
        <location evidence="1">Cell membrane</location>
        <topology evidence="1">Multi-pass membrane protein</topology>
    </subcellularLocation>
</comment>
<proteinExistence type="inferred from homology"/>
<evidence type="ECO:0000256" key="7">
    <source>
        <dbReference type="SAM" id="Phobius"/>
    </source>
</evidence>
<dbReference type="Pfam" id="PF02417">
    <property type="entry name" value="Chromate_transp"/>
    <property type="match status" value="1"/>
</dbReference>
<feature type="transmembrane region" description="Helical" evidence="7">
    <location>
        <begin position="224"/>
        <end position="244"/>
    </location>
</feature>
<evidence type="ECO:0000256" key="5">
    <source>
        <dbReference type="ARBA" id="ARBA00022989"/>
    </source>
</evidence>
<evidence type="ECO:0000256" key="2">
    <source>
        <dbReference type="ARBA" id="ARBA00005262"/>
    </source>
</evidence>
<dbReference type="EMBL" id="JAVDWV010000006">
    <property type="protein sequence ID" value="MDR7154783.1"/>
    <property type="molecule type" value="Genomic_DNA"/>
</dbReference>
<comment type="similarity">
    <text evidence="2">Belongs to the chromate ion transporter (CHR) (TC 2.A.51) family.</text>
</comment>